<organism evidence="2">
    <name type="scientific">hydrothermal vent metagenome</name>
    <dbReference type="NCBI Taxonomy" id="652676"/>
    <lineage>
        <taxon>unclassified sequences</taxon>
        <taxon>metagenomes</taxon>
        <taxon>ecological metagenomes</taxon>
    </lineage>
</organism>
<dbReference type="SUPFAM" id="SSF56935">
    <property type="entry name" value="Porins"/>
    <property type="match status" value="1"/>
</dbReference>
<accession>A0A1W1CE18</accession>
<dbReference type="InterPro" id="IPR033900">
    <property type="entry name" value="Gram_neg_porin_domain"/>
</dbReference>
<sequence length="409" mass="43130">MKITNLSLAAIAVIGMMSVASADVDMKIGGQAVVYYQTVENGGDSDYFDKGSSTANSGLQLNANGDLGNGFGLGLQGTALSTWGLENNLVGDYDTKADGSFNNPGVMQSGLRNNGDTANASDYFAITKAYLTKKLGKTTLKMGRQELPKSLSPLAFSEGWNVYKNTFDAVVAINSDIPDTTVVGAYVSRSNKHGDLGTFNNLTTNAAPVNKGAYMITVANKSIKQAPVTLTYYDLELSGGLEAASAIWGDVQVDAGLPVKFGLQGGSIMPENNLDDTKAVGAKVTGKAGPVALKLAYSKVNNGTVSLQNVGTGVKTPLYTQMVANQGAISRNADTVVLQAKTPVGPGTLIAQYDMTQTSSGPDNDFSELDVLYKFKALGTTMLAAYVTKDSDAMKDPVNIVRFWTRYNF</sequence>
<name>A0A1W1CE18_9ZZZZ</name>
<feature type="domain" description="Porin" evidence="1">
    <location>
        <begin position="10"/>
        <end position="389"/>
    </location>
</feature>
<proteinExistence type="predicted"/>
<evidence type="ECO:0000259" key="1">
    <source>
        <dbReference type="Pfam" id="PF13609"/>
    </source>
</evidence>
<gene>
    <name evidence="2" type="ORF">MNB_SV-12-1039</name>
</gene>
<dbReference type="EMBL" id="FPHE01000129">
    <property type="protein sequence ID" value="SFV64026.1"/>
    <property type="molecule type" value="Genomic_DNA"/>
</dbReference>
<dbReference type="Gene3D" id="2.40.160.10">
    <property type="entry name" value="Porin"/>
    <property type="match status" value="1"/>
</dbReference>
<evidence type="ECO:0000313" key="2">
    <source>
        <dbReference type="EMBL" id="SFV64026.1"/>
    </source>
</evidence>
<dbReference type="GO" id="GO:0015288">
    <property type="term" value="F:porin activity"/>
    <property type="evidence" value="ECO:0007669"/>
    <property type="project" value="InterPro"/>
</dbReference>
<dbReference type="AlphaFoldDB" id="A0A1W1CE18"/>
<dbReference type="GO" id="GO:0016020">
    <property type="term" value="C:membrane"/>
    <property type="evidence" value="ECO:0007669"/>
    <property type="project" value="InterPro"/>
</dbReference>
<reference evidence="2" key="1">
    <citation type="submission" date="2016-10" db="EMBL/GenBank/DDBJ databases">
        <authorList>
            <person name="de Groot N.N."/>
        </authorList>
    </citation>
    <scope>NUCLEOTIDE SEQUENCE</scope>
</reference>
<dbReference type="Pfam" id="PF13609">
    <property type="entry name" value="Porin_4"/>
    <property type="match status" value="1"/>
</dbReference>
<protein>
    <recommendedName>
        <fullName evidence="1">Porin domain-containing protein</fullName>
    </recommendedName>
</protein>
<dbReference type="InterPro" id="IPR023614">
    <property type="entry name" value="Porin_dom_sf"/>
</dbReference>